<feature type="domain" description="DUF8004" evidence="2">
    <location>
        <begin position="205"/>
        <end position="298"/>
    </location>
</feature>
<reference evidence="3" key="1">
    <citation type="journal article" date="2020" name="Stud. Mycol.">
        <title>101 Dothideomycetes genomes: a test case for predicting lifestyles and emergence of pathogens.</title>
        <authorList>
            <person name="Haridas S."/>
            <person name="Albert R."/>
            <person name="Binder M."/>
            <person name="Bloem J."/>
            <person name="Labutti K."/>
            <person name="Salamov A."/>
            <person name="Andreopoulos B."/>
            <person name="Baker S."/>
            <person name="Barry K."/>
            <person name="Bills G."/>
            <person name="Bluhm B."/>
            <person name="Cannon C."/>
            <person name="Castanera R."/>
            <person name="Culley D."/>
            <person name="Daum C."/>
            <person name="Ezra D."/>
            <person name="Gonzalez J."/>
            <person name="Henrissat B."/>
            <person name="Kuo A."/>
            <person name="Liang C."/>
            <person name="Lipzen A."/>
            <person name="Lutzoni F."/>
            <person name="Magnuson J."/>
            <person name="Mondo S."/>
            <person name="Nolan M."/>
            <person name="Ohm R."/>
            <person name="Pangilinan J."/>
            <person name="Park H.-J."/>
            <person name="Ramirez L."/>
            <person name="Alfaro M."/>
            <person name="Sun H."/>
            <person name="Tritt A."/>
            <person name="Yoshinaga Y."/>
            <person name="Zwiers L.-H."/>
            <person name="Turgeon B."/>
            <person name="Goodwin S."/>
            <person name="Spatafora J."/>
            <person name="Crous P."/>
            <person name="Grigoriev I."/>
        </authorList>
    </citation>
    <scope>NUCLEOTIDE SEQUENCE</scope>
    <source>
        <strain evidence="3">CBS 113389</strain>
    </source>
</reference>
<evidence type="ECO:0000256" key="1">
    <source>
        <dbReference type="SAM" id="MobiDB-lite"/>
    </source>
</evidence>
<feature type="compositionally biased region" description="Polar residues" evidence="1">
    <location>
        <begin position="675"/>
        <end position="687"/>
    </location>
</feature>
<feature type="non-terminal residue" evidence="3">
    <location>
        <position position="749"/>
    </location>
</feature>
<dbReference type="EMBL" id="MU001639">
    <property type="protein sequence ID" value="KAF2480882.1"/>
    <property type="molecule type" value="Genomic_DNA"/>
</dbReference>
<feature type="compositionally biased region" description="Polar residues" evidence="1">
    <location>
        <begin position="88"/>
        <end position="105"/>
    </location>
</feature>
<dbReference type="GeneID" id="54471282"/>
<evidence type="ECO:0000259" key="2">
    <source>
        <dbReference type="Pfam" id="PF26013"/>
    </source>
</evidence>
<dbReference type="InterPro" id="IPR058317">
    <property type="entry name" value="DUF8004"/>
</dbReference>
<feature type="non-terminal residue" evidence="3">
    <location>
        <position position="1"/>
    </location>
</feature>
<keyword evidence="4" id="KW-1185">Reference proteome</keyword>
<sequence>LPELWNDNDGNCLVYLFPRSSGKGPSFRIDTAVFASSPVLTKFAFGDSYTVPPPRPERERRPLPLDLPPRLSLGDLSPPGTPKVRPTNVDTRNSPASSQGSRGRLSNVSDSFAEVHLYLPINFQDPQQMVQPMITPPHIGNETAMHDLQTLIDIRNFFAFLCGQSLVATDRRGTFFHIFMAVAGILKSYQFSNLDGSTFGEAASSSFDCYVDELRLADVRSSREKTIEGVVLGERMKSVALYNEAFTHAAGKLEELANLKSAKFALMSSVTDNRLIRASMDLEKRIASVKLILDDFEFPALFKGYMSSKTSDERKEGVRFDSWKEGFLGFRKTYLAILKSRYGDWPPKAKSKKNDLETSGLNRLVLRDLYADMCAVYNLLVDRTSLTSRTTDGINLSGPREEPTVRAIRIVLSEYDRSSPPVKPPVPFDLPIFPTLRTIHRDYAQNDANKKKDLKMQQKKLRDDDLSHILLQSWNKDALANPSPFLQQFWEMEKRTAHGCSISELVDLRIGQWIFVYVVLQALPMLACDAPGVKWTKGVEYFLCEPPRKGVPWANPNMTPASASNATAAGTGRTWFAVGEGANVVSLPADVVEHGVEGIYRRSHCWVMAEKWTQANPIMNEALHEQEAMNAAAEMQAGGGRGGSIVWAPEYTTPDIGGWRAGSPSHHLLAAPDSRPTSRTSKRNSSLGFGLEALPLPSGVMPDGSGRPWSMMPPATSSAPGTPHAVDSSKTFDAILGSANAGAGKKGRK</sequence>
<dbReference type="OrthoDB" id="5300331at2759"/>
<dbReference type="PANTHER" id="PTHR39601">
    <property type="entry name" value="CHORIOGENIN HMINOR"/>
    <property type="match status" value="1"/>
</dbReference>
<organism evidence="3 4">
    <name type="scientific">Neohortaea acidophila</name>
    <dbReference type="NCBI Taxonomy" id="245834"/>
    <lineage>
        <taxon>Eukaryota</taxon>
        <taxon>Fungi</taxon>
        <taxon>Dikarya</taxon>
        <taxon>Ascomycota</taxon>
        <taxon>Pezizomycotina</taxon>
        <taxon>Dothideomycetes</taxon>
        <taxon>Dothideomycetidae</taxon>
        <taxon>Mycosphaerellales</taxon>
        <taxon>Teratosphaeriaceae</taxon>
        <taxon>Neohortaea</taxon>
    </lineage>
</organism>
<gene>
    <name evidence="3" type="ORF">BDY17DRAFT_234934</name>
</gene>
<feature type="compositionally biased region" description="Low complexity" evidence="1">
    <location>
        <begin position="68"/>
        <end position="78"/>
    </location>
</feature>
<dbReference type="Proteomes" id="UP000799767">
    <property type="component" value="Unassembled WGS sequence"/>
</dbReference>
<evidence type="ECO:0000313" key="4">
    <source>
        <dbReference type="Proteomes" id="UP000799767"/>
    </source>
</evidence>
<proteinExistence type="predicted"/>
<dbReference type="PANTHER" id="PTHR39601:SF2">
    <property type="entry name" value="CHORIOGENIN HMINOR"/>
    <property type="match status" value="1"/>
</dbReference>
<dbReference type="Pfam" id="PF26013">
    <property type="entry name" value="DUF8004"/>
    <property type="match status" value="1"/>
</dbReference>
<feature type="region of interest" description="Disordered" evidence="1">
    <location>
        <begin position="665"/>
        <end position="731"/>
    </location>
</feature>
<name>A0A6A6PLM2_9PEZI</name>
<feature type="region of interest" description="Disordered" evidence="1">
    <location>
        <begin position="49"/>
        <end position="105"/>
    </location>
</feature>
<dbReference type="AlphaFoldDB" id="A0A6A6PLM2"/>
<protein>
    <recommendedName>
        <fullName evidence="2">DUF8004 domain-containing protein</fullName>
    </recommendedName>
</protein>
<evidence type="ECO:0000313" key="3">
    <source>
        <dbReference type="EMBL" id="KAF2480882.1"/>
    </source>
</evidence>
<dbReference type="RefSeq" id="XP_033587452.1">
    <property type="nucleotide sequence ID" value="XM_033730280.1"/>
</dbReference>
<accession>A0A6A6PLM2</accession>